<dbReference type="PROSITE" id="PS51257">
    <property type="entry name" value="PROKAR_LIPOPROTEIN"/>
    <property type="match status" value="1"/>
</dbReference>
<evidence type="ECO:0000313" key="2">
    <source>
        <dbReference type="Proteomes" id="UP001220395"/>
    </source>
</evidence>
<protein>
    <submittedName>
        <fullName evidence="1">Uncharacterized protein</fullName>
    </submittedName>
</protein>
<keyword evidence="2" id="KW-1185">Reference proteome</keyword>
<accession>A0ABY7TI88</accession>
<gene>
    <name evidence="1" type="ORF">PQ455_14545</name>
</gene>
<sequence>MIRLPVLGLVALPLLLVGCSGPIGNAPSLAPRPIEKTADVDAPIAGPVAEATPAAADPAIVAKIEAALKAADAGQRAFAAEEAKATAAVDRAKGQPVGSDAWVAAQTALSGLQSARGGVQDAAQQIDALREAHPNATDADLAAIEEAAEKVTAIATAAGDTVSTLTARLPE</sequence>
<dbReference type="Proteomes" id="UP001220395">
    <property type="component" value="Chromosome"/>
</dbReference>
<evidence type="ECO:0000313" key="1">
    <source>
        <dbReference type="EMBL" id="WCT72844.1"/>
    </source>
</evidence>
<dbReference type="RefSeq" id="WP_273686817.1">
    <property type="nucleotide sequence ID" value="NZ_CP117411.1"/>
</dbReference>
<name>A0ABY7TI88_9SPHN</name>
<dbReference type="EMBL" id="CP117411">
    <property type="protein sequence ID" value="WCT72844.1"/>
    <property type="molecule type" value="Genomic_DNA"/>
</dbReference>
<proteinExistence type="predicted"/>
<organism evidence="1 2">
    <name type="scientific">Sphingomonas naphthae</name>
    <dbReference type="NCBI Taxonomy" id="1813468"/>
    <lineage>
        <taxon>Bacteria</taxon>
        <taxon>Pseudomonadati</taxon>
        <taxon>Pseudomonadota</taxon>
        <taxon>Alphaproteobacteria</taxon>
        <taxon>Sphingomonadales</taxon>
        <taxon>Sphingomonadaceae</taxon>
        <taxon>Sphingomonas</taxon>
    </lineage>
</organism>
<reference evidence="1 2" key="1">
    <citation type="submission" date="2023-02" db="EMBL/GenBank/DDBJ databases">
        <title>Genome sequence of Sphingomonas naphthae.</title>
        <authorList>
            <person name="Kim S."/>
            <person name="Heo J."/>
            <person name="Kwon S.-W."/>
        </authorList>
    </citation>
    <scope>NUCLEOTIDE SEQUENCE [LARGE SCALE GENOMIC DNA]</scope>
    <source>
        <strain evidence="1 2">KACC 18716</strain>
    </source>
</reference>